<dbReference type="EMBL" id="VBPB01000235">
    <property type="protein sequence ID" value="TMQ70317.1"/>
    <property type="molecule type" value="Genomic_DNA"/>
</dbReference>
<gene>
    <name evidence="2" type="ORF">E6K81_12920</name>
</gene>
<evidence type="ECO:0000256" key="1">
    <source>
        <dbReference type="SAM" id="SignalP"/>
    </source>
</evidence>
<sequence>MALIALLPLAFSACKEAAPPAPAPDVVVANVVQQDVPIYFEWVGTTDGNINAQIRARV</sequence>
<evidence type="ECO:0000313" key="2">
    <source>
        <dbReference type="EMBL" id="TMQ70317.1"/>
    </source>
</evidence>
<accession>A0A538U351</accession>
<keyword evidence="1" id="KW-0732">Signal</keyword>
<feature type="signal peptide" evidence="1">
    <location>
        <begin position="1"/>
        <end position="17"/>
    </location>
</feature>
<protein>
    <submittedName>
        <fullName evidence="2">Efflux transporter periplasmic adaptor subunit</fullName>
    </submittedName>
</protein>
<organism evidence="2 3">
    <name type="scientific">Eiseniibacteriota bacterium</name>
    <dbReference type="NCBI Taxonomy" id="2212470"/>
    <lineage>
        <taxon>Bacteria</taxon>
        <taxon>Candidatus Eiseniibacteriota</taxon>
    </lineage>
</organism>
<name>A0A538U351_UNCEI</name>
<dbReference type="AlphaFoldDB" id="A0A538U351"/>
<feature type="non-terminal residue" evidence="2">
    <location>
        <position position="58"/>
    </location>
</feature>
<evidence type="ECO:0000313" key="3">
    <source>
        <dbReference type="Proteomes" id="UP000319771"/>
    </source>
</evidence>
<feature type="chain" id="PRO_5021852981" evidence="1">
    <location>
        <begin position="18"/>
        <end position="58"/>
    </location>
</feature>
<dbReference type="Proteomes" id="UP000319771">
    <property type="component" value="Unassembled WGS sequence"/>
</dbReference>
<reference evidence="2 3" key="1">
    <citation type="journal article" date="2019" name="Nat. Microbiol.">
        <title>Mediterranean grassland soil C-N compound turnover is dependent on rainfall and depth, and is mediated by genomically divergent microorganisms.</title>
        <authorList>
            <person name="Diamond S."/>
            <person name="Andeer P.F."/>
            <person name="Li Z."/>
            <person name="Crits-Christoph A."/>
            <person name="Burstein D."/>
            <person name="Anantharaman K."/>
            <person name="Lane K.R."/>
            <person name="Thomas B.C."/>
            <person name="Pan C."/>
            <person name="Northen T.R."/>
            <person name="Banfield J.F."/>
        </authorList>
    </citation>
    <scope>NUCLEOTIDE SEQUENCE [LARGE SCALE GENOMIC DNA]</scope>
    <source>
        <strain evidence="2">WS_11</strain>
    </source>
</reference>
<proteinExistence type="predicted"/>
<comment type="caution">
    <text evidence="2">The sequence shown here is derived from an EMBL/GenBank/DDBJ whole genome shotgun (WGS) entry which is preliminary data.</text>
</comment>